<gene>
    <name evidence="2" type="ORF">ACFOD4_11870</name>
</gene>
<dbReference type="InterPro" id="IPR050210">
    <property type="entry name" value="tRNA_Adenine-N(6)_MTase"/>
</dbReference>
<evidence type="ECO:0000259" key="1">
    <source>
        <dbReference type="Pfam" id="PF13649"/>
    </source>
</evidence>
<dbReference type="RefSeq" id="WP_379596664.1">
    <property type="nucleotide sequence ID" value="NZ_JBHRTN010000010.1"/>
</dbReference>
<sequence length="251" mass="26819">MVMIRSEKEGLTSDTLLQGRVQLLQPSSGLRAGLDAVLLAASIPAQPGETVLEAGCGSGAVFLCLLARIPSLRIVAVERVAALAELARRNAVINGVADRVTVIEGDVTQLDELRHLAVQHACANPPYWPTGTRPPEALRSQATHTESAGDLKAWATAMARPLAHRASMTFILPTTRYLDGADALRAAHCFGVEVMPLWPRPGSVSKRVLLQARRFSHAPDRVHQGLILHDGSGWSAAAAKLLDRGEALSWG</sequence>
<dbReference type="Proteomes" id="UP001595593">
    <property type="component" value="Unassembled WGS sequence"/>
</dbReference>
<dbReference type="Pfam" id="PF13649">
    <property type="entry name" value="Methyltransf_25"/>
    <property type="match status" value="1"/>
</dbReference>
<reference evidence="3" key="1">
    <citation type="journal article" date="2019" name="Int. J. Syst. Evol. Microbiol.">
        <title>The Global Catalogue of Microorganisms (GCM) 10K type strain sequencing project: providing services to taxonomists for standard genome sequencing and annotation.</title>
        <authorList>
            <consortium name="The Broad Institute Genomics Platform"/>
            <consortium name="The Broad Institute Genome Sequencing Center for Infectious Disease"/>
            <person name="Wu L."/>
            <person name="Ma J."/>
        </authorList>
    </citation>
    <scope>NUCLEOTIDE SEQUENCE [LARGE SCALE GENOMIC DNA]</scope>
    <source>
        <strain evidence="3">KCTC 52094</strain>
    </source>
</reference>
<evidence type="ECO:0000313" key="2">
    <source>
        <dbReference type="EMBL" id="MFC3125764.1"/>
    </source>
</evidence>
<dbReference type="SUPFAM" id="SSF53335">
    <property type="entry name" value="S-adenosyl-L-methionine-dependent methyltransferases"/>
    <property type="match status" value="1"/>
</dbReference>
<feature type="domain" description="Methyltransferase" evidence="1">
    <location>
        <begin position="51"/>
        <end position="112"/>
    </location>
</feature>
<evidence type="ECO:0000313" key="3">
    <source>
        <dbReference type="Proteomes" id="UP001595593"/>
    </source>
</evidence>
<dbReference type="InterPro" id="IPR029063">
    <property type="entry name" value="SAM-dependent_MTases_sf"/>
</dbReference>
<dbReference type="EMBL" id="JBHRTN010000010">
    <property type="protein sequence ID" value="MFC3125764.1"/>
    <property type="molecule type" value="Genomic_DNA"/>
</dbReference>
<dbReference type="GO" id="GO:0008168">
    <property type="term" value="F:methyltransferase activity"/>
    <property type="evidence" value="ECO:0007669"/>
    <property type="project" value="UniProtKB-KW"/>
</dbReference>
<dbReference type="EC" id="2.1.1.223" evidence="2"/>
<dbReference type="Gene3D" id="3.40.50.150">
    <property type="entry name" value="Vaccinia Virus protein VP39"/>
    <property type="match status" value="1"/>
</dbReference>
<organism evidence="2 3">
    <name type="scientific">Teichococcus globiformis</name>
    <dbReference type="NCBI Taxonomy" id="2307229"/>
    <lineage>
        <taxon>Bacteria</taxon>
        <taxon>Pseudomonadati</taxon>
        <taxon>Pseudomonadota</taxon>
        <taxon>Alphaproteobacteria</taxon>
        <taxon>Acetobacterales</taxon>
        <taxon>Roseomonadaceae</taxon>
        <taxon>Roseomonas</taxon>
    </lineage>
</organism>
<keyword evidence="3" id="KW-1185">Reference proteome</keyword>
<accession>A0ABV7FZC2</accession>
<keyword evidence="2" id="KW-0808">Transferase</keyword>
<dbReference type="PANTHER" id="PTHR47739:SF1">
    <property type="entry name" value="TRNA1(VAL) (ADENINE(37)-N6)-METHYLTRANSFERASE"/>
    <property type="match status" value="1"/>
</dbReference>
<keyword evidence="2" id="KW-0489">Methyltransferase</keyword>
<comment type="caution">
    <text evidence="2">The sequence shown here is derived from an EMBL/GenBank/DDBJ whole genome shotgun (WGS) entry which is preliminary data.</text>
</comment>
<dbReference type="GO" id="GO:0032259">
    <property type="term" value="P:methylation"/>
    <property type="evidence" value="ECO:0007669"/>
    <property type="project" value="UniProtKB-KW"/>
</dbReference>
<protein>
    <submittedName>
        <fullName evidence="2">tRNA1(Val) (Adenine(37)-N6)-methyltransferase</fullName>
        <ecNumber evidence="2">2.1.1.223</ecNumber>
    </submittedName>
</protein>
<name>A0ABV7FZC2_9PROT</name>
<dbReference type="PANTHER" id="PTHR47739">
    <property type="entry name" value="TRNA1(VAL) (ADENINE(37)-N6)-METHYLTRANSFERASE"/>
    <property type="match status" value="1"/>
</dbReference>
<dbReference type="InterPro" id="IPR041698">
    <property type="entry name" value="Methyltransf_25"/>
</dbReference>
<dbReference type="CDD" id="cd02440">
    <property type="entry name" value="AdoMet_MTases"/>
    <property type="match status" value="1"/>
</dbReference>
<proteinExistence type="predicted"/>